<sequence length="207" mass="24159">MKNIIFDLGGVVVEWNPKLILQTFPGNPDLIRYIHANGFFSNYWSAYDKGILTREQVIEKIAPLTGCSVEDCNEFIEFVKVSLVNIPETEKLIQELSQRDYKLFCLSNMSEDFYEYLKPRKVFSYFEGKIISAIEKMVKPDREIYELLLNRYHLKAEESLFIDDLPANIQAAQKMGIHTVHFTDKENAYQEIKDRLKTSQRCIVESV</sequence>
<accession>A0A0C3N9Y6</accession>
<evidence type="ECO:0000313" key="1">
    <source>
        <dbReference type="EMBL" id="KIO42842.1"/>
    </source>
</evidence>
<dbReference type="OrthoDB" id="9797415at2"/>
<dbReference type="Proteomes" id="UP000031980">
    <property type="component" value="Unassembled WGS sequence"/>
</dbReference>
<dbReference type="CDD" id="cd02603">
    <property type="entry name" value="HAD_sEH-N_like"/>
    <property type="match status" value="1"/>
</dbReference>
<dbReference type="InterPro" id="IPR006439">
    <property type="entry name" value="HAD-SF_hydro_IA"/>
</dbReference>
<keyword evidence="2" id="KW-1185">Reference proteome</keyword>
<protein>
    <submittedName>
        <fullName evidence="1">Haloacid dehalogenase</fullName>
    </submittedName>
</protein>
<dbReference type="NCBIfam" id="TIGR01509">
    <property type="entry name" value="HAD-SF-IA-v3"/>
    <property type="match status" value="1"/>
</dbReference>
<dbReference type="Gene3D" id="1.10.150.240">
    <property type="entry name" value="Putative phosphatase, domain 2"/>
    <property type="match status" value="1"/>
</dbReference>
<dbReference type="InterPro" id="IPR023198">
    <property type="entry name" value="PGP-like_dom2"/>
</dbReference>
<dbReference type="EMBL" id="JPIU01000049">
    <property type="protein sequence ID" value="KIO42842.1"/>
    <property type="molecule type" value="Genomic_DNA"/>
</dbReference>
<proteinExistence type="predicted"/>
<dbReference type="PANTHER" id="PTHR43611:SF3">
    <property type="entry name" value="FLAVIN MONONUCLEOTIDE HYDROLASE 1, CHLOROPLATIC"/>
    <property type="match status" value="1"/>
</dbReference>
<reference evidence="1 2" key="1">
    <citation type="submission" date="2014-07" db="EMBL/GenBank/DDBJ databases">
        <title>Porphyromonadaceae bacterium OUH 308042 = ATCC BAA-2681 = DSM 28342 draft genome.</title>
        <authorList>
            <person name="Sydenham T.V."/>
            <person name="Hasman H."/>
            <person name="Justensen U.S."/>
        </authorList>
    </citation>
    <scope>NUCLEOTIDE SEQUENCE [LARGE SCALE GENOMIC DNA]</scope>
    <source>
        <strain evidence="1 2">OUH 308042</strain>
    </source>
</reference>
<dbReference type="Pfam" id="PF00702">
    <property type="entry name" value="Hydrolase"/>
    <property type="match status" value="1"/>
</dbReference>
<dbReference type="SFLD" id="SFLDG01129">
    <property type="entry name" value="C1.5:_HAD__Beta-PGM__Phosphata"/>
    <property type="match status" value="1"/>
</dbReference>
<dbReference type="PRINTS" id="PR00413">
    <property type="entry name" value="HADHALOGNASE"/>
</dbReference>
<dbReference type="PANTHER" id="PTHR43611">
    <property type="entry name" value="ALPHA-D-GLUCOSE 1-PHOSPHATE PHOSPHATASE"/>
    <property type="match status" value="1"/>
</dbReference>
<dbReference type="InterPro" id="IPR023214">
    <property type="entry name" value="HAD_sf"/>
</dbReference>
<dbReference type="SFLD" id="SFLDS00003">
    <property type="entry name" value="Haloacid_Dehalogenase"/>
    <property type="match status" value="1"/>
</dbReference>
<dbReference type="InterPro" id="IPR036412">
    <property type="entry name" value="HAD-like_sf"/>
</dbReference>
<comment type="caution">
    <text evidence="1">The sequence shown here is derived from an EMBL/GenBank/DDBJ whole genome shotgun (WGS) entry which is preliminary data.</text>
</comment>
<organism evidence="1 2">
    <name type="scientific">Sanguibacteroides justesenii</name>
    <dbReference type="NCBI Taxonomy" id="1547597"/>
    <lineage>
        <taxon>Bacteria</taxon>
        <taxon>Pseudomonadati</taxon>
        <taxon>Bacteroidota</taxon>
        <taxon>Bacteroidia</taxon>
        <taxon>Bacteroidales</taxon>
        <taxon>Porphyromonadaceae</taxon>
        <taxon>Sanguibacteroides</taxon>
    </lineage>
</organism>
<evidence type="ECO:0000313" key="2">
    <source>
        <dbReference type="Proteomes" id="UP000031980"/>
    </source>
</evidence>
<dbReference type="Gene3D" id="3.40.50.1000">
    <property type="entry name" value="HAD superfamily/HAD-like"/>
    <property type="match status" value="1"/>
</dbReference>
<name>A0A0C3N9Y6_9PORP</name>
<dbReference type="SUPFAM" id="SSF56784">
    <property type="entry name" value="HAD-like"/>
    <property type="match status" value="1"/>
</dbReference>
<gene>
    <name evidence="1" type="ORF">BA92_13310</name>
</gene>
<dbReference type="AlphaFoldDB" id="A0A0C3N9Y6"/>